<reference evidence="1 2" key="1">
    <citation type="journal article" date="2011" name="J. Bacteriol.">
        <title>Genome sequence of the mercury-methylating and pleomorphic Desulfovibrio africanus Strain Walvis Bay.</title>
        <authorList>
            <person name="Brown S.D."/>
            <person name="Wall J.D."/>
            <person name="Kucken A.M."/>
            <person name="Gilmour C.C."/>
            <person name="Podar M."/>
            <person name="Brandt C.C."/>
            <person name="Teshima H."/>
            <person name="Detter J.C."/>
            <person name="Han C.S."/>
            <person name="Land M.L."/>
            <person name="Lucas S."/>
            <person name="Han J."/>
            <person name="Pennacchio L."/>
            <person name="Nolan M."/>
            <person name="Pitluck S."/>
            <person name="Woyke T."/>
            <person name="Goodwin L."/>
            <person name="Palumbo A.V."/>
            <person name="Elias D.A."/>
        </authorList>
    </citation>
    <scope>NUCLEOTIDE SEQUENCE [LARGE SCALE GENOMIC DNA]</scope>
    <source>
        <strain evidence="1 2">Walvis Bay</strain>
    </source>
</reference>
<dbReference type="Proteomes" id="UP000007844">
    <property type="component" value="Chromosome"/>
</dbReference>
<dbReference type="InterPro" id="IPR014846">
    <property type="entry name" value="DUF1786_pyruvate_format-lyase"/>
</dbReference>
<organism evidence="1 2">
    <name type="scientific">Desulfocurvibacter africanus subsp. africanus str. Walvis Bay</name>
    <dbReference type="NCBI Taxonomy" id="690850"/>
    <lineage>
        <taxon>Bacteria</taxon>
        <taxon>Pseudomonadati</taxon>
        <taxon>Thermodesulfobacteriota</taxon>
        <taxon>Desulfovibrionia</taxon>
        <taxon>Desulfovibrionales</taxon>
        <taxon>Desulfovibrionaceae</taxon>
        <taxon>Desulfocurvibacter</taxon>
    </lineage>
</organism>
<dbReference type="STRING" id="690850.Desaf_3358"/>
<dbReference type="KEGG" id="daf:Desaf_3358"/>
<proteinExistence type="predicted"/>
<dbReference type="RefSeq" id="WP_014261266.1">
    <property type="nucleotide sequence ID" value="NC_016629.1"/>
</dbReference>
<name>F3Z4A4_DESAF</name>
<dbReference type="HOGENOM" id="CLU_803466_0_0_7"/>
<dbReference type="EMBL" id="CP003221">
    <property type="protein sequence ID" value="EGJ51646.1"/>
    <property type="molecule type" value="Genomic_DNA"/>
</dbReference>
<gene>
    <name evidence="1" type="ORF">Desaf_3358</name>
</gene>
<dbReference type="eggNOG" id="COG4012">
    <property type="taxonomic scope" value="Bacteria"/>
</dbReference>
<accession>F3Z4A4</accession>
<sequence length="347" mass="37479">MSVRSTLVLDIGSGTQDVLYFLPDREPENCPKFVLPAPARQVGARIRRLTSEGRGIYLFGTNMGGGFHRDVMAHVKAGLPIAAHPEAAYSIADDLTALEAKGVTLAETCPPGHVAVRLADYDAGYWNALLAAAGLEMPYEVMACAQDHGFHPGQSNRMGRFALWRRFLLEAEGRPEALVYAHPPRELTRLAALQRSIGGGLVADSGAAAVLGALSDPEVAERSRHEGLCLVNVGNSHTIAFLLFRERMWGVYEHHTGLLDEAQLWSELNAFRRGELGFEAVFEGNGHGCMTLELPAEAHGFLPTVVLGPRRTMLAHRPVLMPAPGGDMMLAGCFGLLKGRELRGKAG</sequence>
<dbReference type="AlphaFoldDB" id="F3Z4A4"/>
<evidence type="ECO:0000313" key="2">
    <source>
        <dbReference type="Proteomes" id="UP000007844"/>
    </source>
</evidence>
<keyword evidence="2" id="KW-1185">Reference proteome</keyword>
<dbReference type="Pfam" id="PF08735">
    <property type="entry name" value="DUF1786"/>
    <property type="match status" value="1"/>
</dbReference>
<protein>
    <submittedName>
        <fullName evidence="1">Uncharacterized protein</fullName>
    </submittedName>
</protein>
<evidence type="ECO:0000313" key="1">
    <source>
        <dbReference type="EMBL" id="EGJ51646.1"/>
    </source>
</evidence>